<evidence type="ECO:0000256" key="1">
    <source>
        <dbReference type="SAM" id="SignalP"/>
    </source>
</evidence>
<dbReference type="OrthoDB" id="7789165at2759"/>
<dbReference type="Pfam" id="PF06477">
    <property type="entry name" value="DUF1091"/>
    <property type="match status" value="1"/>
</dbReference>
<dbReference type="PANTHER" id="PTHR20898:SF0">
    <property type="entry name" value="DAEDALUS ON 3-RELATED"/>
    <property type="match status" value="1"/>
</dbReference>
<evidence type="ECO:0000313" key="3">
    <source>
        <dbReference type="Proteomes" id="UP001151699"/>
    </source>
</evidence>
<comment type="caution">
    <text evidence="2">The sequence shown here is derived from an EMBL/GenBank/DDBJ whole genome shotgun (WGS) entry which is preliminary data.</text>
</comment>
<feature type="chain" id="PRO_5040342247" description="MD-2-related lipid-recognition domain-containing protein" evidence="1">
    <location>
        <begin position="18"/>
        <end position="182"/>
    </location>
</feature>
<organism evidence="2 3">
    <name type="scientific">Pseudolycoriella hygida</name>
    <dbReference type="NCBI Taxonomy" id="35572"/>
    <lineage>
        <taxon>Eukaryota</taxon>
        <taxon>Metazoa</taxon>
        <taxon>Ecdysozoa</taxon>
        <taxon>Arthropoda</taxon>
        <taxon>Hexapoda</taxon>
        <taxon>Insecta</taxon>
        <taxon>Pterygota</taxon>
        <taxon>Neoptera</taxon>
        <taxon>Endopterygota</taxon>
        <taxon>Diptera</taxon>
        <taxon>Nematocera</taxon>
        <taxon>Sciaroidea</taxon>
        <taxon>Sciaridae</taxon>
        <taxon>Pseudolycoriella</taxon>
    </lineage>
</organism>
<accession>A0A9Q0S3X6</accession>
<dbReference type="AlphaFoldDB" id="A0A9Q0S3X6"/>
<evidence type="ECO:0008006" key="4">
    <source>
        <dbReference type="Google" id="ProtNLM"/>
    </source>
</evidence>
<protein>
    <recommendedName>
        <fullName evidence="4">MD-2-related lipid-recognition domain-containing protein</fullName>
    </recommendedName>
</protein>
<evidence type="ECO:0000313" key="2">
    <source>
        <dbReference type="EMBL" id="KAJ6643063.1"/>
    </source>
</evidence>
<dbReference type="InterPro" id="IPR010512">
    <property type="entry name" value="DUF1091"/>
</dbReference>
<feature type="signal peptide" evidence="1">
    <location>
        <begin position="1"/>
        <end position="17"/>
    </location>
</feature>
<dbReference type="PANTHER" id="PTHR20898">
    <property type="entry name" value="DAEDALUS ON 3-RELATED-RELATED"/>
    <property type="match status" value="1"/>
</dbReference>
<keyword evidence="3" id="KW-1185">Reference proteome</keyword>
<dbReference type="EMBL" id="WJQU01000002">
    <property type="protein sequence ID" value="KAJ6643063.1"/>
    <property type="molecule type" value="Genomic_DNA"/>
</dbReference>
<keyword evidence="1" id="KW-0732">Signal</keyword>
<proteinExistence type="predicted"/>
<dbReference type="Proteomes" id="UP001151699">
    <property type="component" value="Chromosome B"/>
</dbReference>
<name>A0A9Q0S3X6_9DIPT</name>
<sequence length="182" mass="19988">MFATLVFLVLSVAVAFGGEENVAYFDNFQCTFNNDFCGKTNCILTPHNDKQTEQTSTVSCELKKSVDDVRFRVIIFAKELQANLVDMEEDFCGFMSGKDDAKVLAVLMPFVKKHSNINHPCPYSGLIQISEMPLGSHLLESHDIPAGDYILNIQMISGGATAFNTTSMLHIPEGKAVKATGK</sequence>
<reference evidence="2" key="1">
    <citation type="submission" date="2022-07" db="EMBL/GenBank/DDBJ databases">
        <authorList>
            <person name="Trinca V."/>
            <person name="Uliana J.V.C."/>
            <person name="Torres T.T."/>
            <person name="Ward R.J."/>
            <person name="Monesi N."/>
        </authorList>
    </citation>
    <scope>NUCLEOTIDE SEQUENCE</scope>
    <source>
        <strain evidence="2">HSMRA1968</strain>
        <tissue evidence="2">Whole embryos</tissue>
    </source>
</reference>
<gene>
    <name evidence="2" type="ORF">Bhyg_08019</name>
</gene>